<organism evidence="2 3">
    <name type="scientific">Aspergillus ellipticus CBS 707.79</name>
    <dbReference type="NCBI Taxonomy" id="1448320"/>
    <lineage>
        <taxon>Eukaryota</taxon>
        <taxon>Fungi</taxon>
        <taxon>Dikarya</taxon>
        <taxon>Ascomycota</taxon>
        <taxon>Pezizomycotina</taxon>
        <taxon>Eurotiomycetes</taxon>
        <taxon>Eurotiomycetidae</taxon>
        <taxon>Eurotiales</taxon>
        <taxon>Aspergillaceae</taxon>
        <taxon>Aspergillus</taxon>
        <taxon>Aspergillus subgen. Circumdati</taxon>
    </lineage>
</organism>
<name>A0A319EZB6_9EURO</name>
<proteinExistence type="predicted"/>
<keyword evidence="1" id="KW-1133">Transmembrane helix</keyword>
<feature type="transmembrane region" description="Helical" evidence="1">
    <location>
        <begin position="7"/>
        <end position="31"/>
    </location>
</feature>
<reference evidence="2 3" key="1">
    <citation type="submission" date="2018-02" db="EMBL/GenBank/DDBJ databases">
        <title>The genomes of Aspergillus section Nigri reveals drivers in fungal speciation.</title>
        <authorList>
            <consortium name="DOE Joint Genome Institute"/>
            <person name="Vesth T.C."/>
            <person name="Nybo J."/>
            <person name="Theobald S."/>
            <person name="Brandl J."/>
            <person name="Frisvad J.C."/>
            <person name="Nielsen K.F."/>
            <person name="Lyhne E.K."/>
            <person name="Kogle M.E."/>
            <person name="Kuo A."/>
            <person name="Riley R."/>
            <person name="Clum A."/>
            <person name="Nolan M."/>
            <person name="Lipzen A."/>
            <person name="Salamov A."/>
            <person name="Henrissat B."/>
            <person name="Wiebenga A."/>
            <person name="De vries R.P."/>
            <person name="Grigoriev I.V."/>
            <person name="Mortensen U.H."/>
            <person name="Andersen M.R."/>
            <person name="Baker S.E."/>
        </authorList>
    </citation>
    <scope>NUCLEOTIDE SEQUENCE [LARGE SCALE GENOMIC DNA]</scope>
    <source>
        <strain evidence="2 3">CBS 707.79</strain>
    </source>
</reference>
<keyword evidence="3" id="KW-1185">Reference proteome</keyword>
<keyword evidence="1" id="KW-0812">Transmembrane</keyword>
<dbReference type="Proteomes" id="UP000247810">
    <property type="component" value="Unassembled WGS sequence"/>
</dbReference>
<dbReference type="EMBL" id="KZ825825">
    <property type="protein sequence ID" value="PYH97382.1"/>
    <property type="molecule type" value="Genomic_DNA"/>
</dbReference>
<gene>
    <name evidence="2" type="ORF">BO71DRAFT_134341</name>
</gene>
<protein>
    <submittedName>
        <fullName evidence="2">Uncharacterized protein</fullName>
    </submittedName>
</protein>
<dbReference type="AlphaFoldDB" id="A0A319EZB6"/>
<sequence>MPQCSIFILYYLYHFYSTCALGVELHLCFWFDIFSPTSVPPKQPLVVKPEFGPSTIATTALFMLAPGWSKNNPRVNPTRKTTTTTTTTTTATTTAAILTILTILTIMQCTISTPNSY</sequence>
<evidence type="ECO:0000313" key="2">
    <source>
        <dbReference type="EMBL" id="PYH97382.1"/>
    </source>
</evidence>
<accession>A0A319EZB6</accession>
<evidence type="ECO:0000256" key="1">
    <source>
        <dbReference type="SAM" id="Phobius"/>
    </source>
</evidence>
<evidence type="ECO:0000313" key="3">
    <source>
        <dbReference type="Proteomes" id="UP000247810"/>
    </source>
</evidence>
<keyword evidence="1" id="KW-0472">Membrane</keyword>
<dbReference type="VEuPathDB" id="FungiDB:BO71DRAFT_134341"/>
<feature type="transmembrane region" description="Helical" evidence="1">
    <location>
        <begin position="51"/>
        <end position="69"/>
    </location>
</feature>